<proteinExistence type="predicted"/>
<name>A0A081A6U0_PHYNI</name>
<organism evidence="2 3">
    <name type="scientific">Phytophthora nicotianae P1976</name>
    <dbReference type="NCBI Taxonomy" id="1317066"/>
    <lineage>
        <taxon>Eukaryota</taxon>
        <taxon>Sar</taxon>
        <taxon>Stramenopiles</taxon>
        <taxon>Oomycota</taxon>
        <taxon>Peronosporomycetes</taxon>
        <taxon>Peronosporales</taxon>
        <taxon>Peronosporaceae</taxon>
        <taxon>Phytophthora</taxon>
    </lineage>
</organism>
<gene>
    <name evidence="2" type="ORF">F444_09702</name>
</gene>
<dbReference type="Proteomes" id="UP000028582">
    <property type="component" value="Unassembled WGS sequence"/>
</dbReference>
<sequence>MFCISRNAIHTELPSTRAKTTGMPSSASEIHHLAACTPTAGFPARDRGAPAKGTAGPGHDPISRRGEAEGFAHIYYLVTLLNQEREEVDYIRRLASNTIAPVN</sequence>
<accession>A0A081A6U0</accession>
<dbReference type="EMBL" id="ANJA01001776">
    <property type="protein sequence ID" value="ETO74601.1"/>
    <property type="molecule type" value="Genomic_DNA"/>
</dbReference>
<evidence type="ECO:0000313" key="2">
    <source>
        <dbReference type="EMBL" id="ETO74601.1"/>
    </source>
</evidence>
<comment type="caution">
    <text evidence="2">The sequence shown here is derived from an EMBL/GenBank/DDBJ whole genome shotgun (WGS) entry which is preliminary data.</text>
</comment>
<evidence type="ECO:0000256" key="1">
    <source>
        <dbReference type="SAM" id="MobiDB-lite"/>
    </source>
</evidence>
<evidence type="ECO:0000313" key="3">
    <source>
        <dbReference type="Proteomes" id="UP000028582"/>
    </source>
</evidence>
<dbReference type="AlphaFoldDB" id="A0A081A6U0"/>
<reference evidence="2 3" key="1">
    <citation type="submission" date="2013-11" db="EMBL/GenBank/DDBJ databases">
        <title>The Genome Sequence of Phytophthora parasitica P1976.</title>
        <authorList>
            <consortium name="The Broad Institute Genomics Platform"/>
            <person name="Russ C."/>
            <person name="Tyler B."/>
            <person name="Panabieres F."/>
            <person name="Shan W."/>
            <person name="Tripathy S."/>
            <person name="Grunwald N."/>
            <person name="Machado M."/>
            <person name="Johnson C.S."/>
            <person name="Walker B."/>
            <person name="Young S."/>
            <person name="Zeng Q."/>
            <person name="Gargeya S."/>
            <person name="Fitzgerald M."/>
            <person name="Haas B."/>
            <person name="Abouelleil A."/>
            <person name="Allen A.W."/>
            <person name="Alvarado L."/>
            <person name="Arachchi H.M."/>
            <person name="Berlin A.M."/>
            <person name="Chapman S.B."/>
            <person name="Gainer-Dewar J."/>
            <person name="Goldberg J."/>
            <person name="Griggs A."/>
            <person name="Gujja S."/>
            <person name="Hansen M."/>
            <person name="Howarth C."/>
            <person name="Imamovic A."/>
            <person name="Ireland A."/>
            <person name="Larimer J."/>
            <person name="McCowan C."/>
            <person name="Murphy C."/>
            <person name="Pearson M."/>
            <person name="Poon T.W."/>
            <person name="Priest M."/>
            <person name="Roberts A."/>
            <person name="Saif S."/>
            <person name="Shea T."/>
            <person name="Sisk P."/>
            <person name="Sykes S."/>
            <person name="Wortman J."/>
            <person name="Nusbaum C."/>
            <person name="Birren B."/>
        </authorList>
    </citation>
    <scope>NUCLEOTIDE SEQUENCE [LARGE SCALE GENOMIC DNA]</scope>
    <source>
        <strain evidence="2 3">P1976</strain>
    </source>
</reference>
<protein>
    <submittedName>
        <fullName evidence="2">Uncharacterized protein</fullName>
    </submittedName>
</protein>
<feature type="region of interest" description="Disordered" evidence="1">
    <location>
        <begin position="39"/>
        <end position="64"/>
    </location>
</feature>